<dbReference type="GO" id="GO:0005762">
    <property type="term" value="C:mitochondrial large ribosomal subunit"/>
    <property type="evidence" value="ECO:0007669"/>
    <property type="project" value="TreeGrafter"/>
</dbReference>
<feature type="domain" description="Prokaryotic-type class I peptide chain release factors" evidence="3">
    <location>
        <begin position="55"/>
        <end position="181"/>
    </location>
</feature>
<accession>A0A2J6PIV0</accession>
<evidence type="ECO:0000313" key="5">
    <source>
        <dbReference type="Proteomes" id="UP000235672"/>
    </source>
</evidence>
<dbReference type="SUPFAM" id="SSF75620">
    <property type="entry name" value="Release factor"/>
    <property type="match status" value="1"/>
</dbReference>
<dbReference type="Gene3D" id="3.30.160.20">
    <property type="match status" value="1"/>
</dbReference>
<dbReference type="GO" id="GO:0004045">
    <property type="term" value="F:peptidyl-tRNA hydrolase activity"/>
    <property type="evidence" value="ECO:0007669"/>
    <property type="project" value="TreeGrafter"/>
</dbReference>
<dbReference type="PANTHER" id="PTHR11075:SF54">
    <property type="entry name" value="LARGE RIBOSOMAL SUBUNIT PROTEIN ML62"/>
    <property type="match status" value="1"/>
</dbReference>
<sequence>MLHVHVLESLSKSPSRSLLALLQDCRAYSSRSTSDSEAADLNAAREWFRGFNKSTIPEKISKTEFSRSSGAGGQKVNKTSSKATTVWELHALYPHVPKILHQGLRNSRYYVSSSDSIKMQCDTSRSQPDNKAENHRKLFEEITALYKQRVPGLTSPEQLKRIEQLTILSHRARQSECRRKNLDTTALMKLRPETSARLRMKKLQGDKKRSRSGGGGRVLD</sequence>
<organism evidence="4 5">
    <name type="scientific">Hyaloscypha hepaticicola</name>
    <dbReference type="NCBI Taxonomy" id="2082293"/>
    <lineage>
        <taxon>Eukaryota</taxon>
        <taxon>Fungi</taxon>
        <taxon>Dikarya</taxon>
        <taxon>Ascomycota</taxon>
        <taxon>Pezizomycotina</taxon>
        <taxon>Leotiomycetes</taxon>
        <taxon>Helotiales</taxon>
        <taxon>Hyaloscyphaceae</taxon>
        <taxon>Hyaloscypha</taxon>
    </lineage>
</organism>
<name>A0A2J6PIV0_9HELO</name>
<dbReference type="InterPro" id="IPR045853">
    <property type="entry name" value="Pep_chain_release_fac_I_sf"/>
</dbReference>
<proteinExistence type="inferred from homology"/>
<dbReference type="GO" id="GO:0070126">
    <property type="term" value="P:mitochondrial translational termination"/>
    <property type="evidence" value="ECO:0007669"/>
    <property type="project" value="TreeGrafter"/>
</dbReference>
<dbReference type="OrthoDB" id="270639at2759"/>
<dbReference type="AlphaFoldDB" id="A0A2J6PIV0"/>
<feature type="region of interest" description="Disordered" evidence="2">
    <location>
        <begin position="195"/>
        <end position="220"/>
    </location>
</feature>
<evidence type="ECO:0000313" key="4">
    <source>
        <dbReference type="EMBL" id="PMD13965.1"/>
    </source>
</evidence>
<gene>
    <name evidence="4" type="ORF">NA56DRAFT_636668</name>
</gene>
<evidence type="ECO:0000259" key="3">
    <source>
        <dbReference type="Pfam" id="PF00472"/>
    </source>
</evidence>
<comment type="similarity">
    <text evidence="1">Belongs to the prokaryotic/mitochondrial release factor family.</text>
</comment>
<dbReference type="InterPro" id="IPR000352">
    <property type="entry name" value="Pep_chain_release_fac_I"/>
</dbReference>
<reference evidence="4 5" key="1">
    <citation type="submission" date="2016-05" db="EMBL/GenBank/DDBJ databases">
        <title>A degradative enzymes factory behind the ericoid mycorrhizal symbiosis.</title>
        <authorList>
            <consortium name="DOE Joint Genome Institute"/>
            <person name="Martino E."/>
            <person name="Morin E."/>
            <person name="Grelet G."/>
            <person name="Kuo A."/>
            <person name="Kohler A."/>
            <person name="Daghino S."/>
            <person name="Barry K."/>
            <person name="Choi C."/>
            <person name="Cichocki N."/>
            <person name="Clum A."/>
            <person name="Copeland A."/>
            <person name="Hainaut M."/>
            <person name="Haridas S."/>
            <person name="Labutti K."/>
            <person name="Lindquist E."/>
            <person name="Lipzen A."/>
            <person name="Khouja H.-R."/>
            <person name="Murat C."/>
            <person name="Ohm R."/>
            <person name="Olson A."/>
            <person name="Spatafora J."/>
            <person name="Veneault-Fourrey C."/>
            <person name="Henrissat B."/>
            <person name="Grigoriev I."/>
            <person name="Martin F."/>
            <person name="Perotto S."/>
        </authorList>
    </citation>
    <scope>NUCLEOTIDE SEQUENCE [LARGE SCALE GENOMIC DNA]</scope>
    <source>
        <strain evidence="4 5">UAMH 7357</strain>
    </source>
</reference>
<dbReference type="STRING" id="1745343.A0A2J6PIV0"/>
<dbReference type="PANTHER" id="PTHR11075">
    <property type="entry name" value="PEPTIDE CHAIN RELEASE FACTOR"/>
    <property type="match status" value="1"/>
</dbReference>
<dbReference type="EMBL" id="KZ613525">
    <property type="protein sequence ID" value="PMD13965.1"/>
    <property type="molecule type" value="Genomic_DNA"/>
</dbReference>
<protein>
    <recommendedName>
        <fullName evidence="3">Prokaryotic-type class I peptide chain release factors domain-containing protein</fullName>
    </recommendedName>
</protein>
<dbReference type="Pfam" id="PF00472">
    <property type="entry name" value="RF-1"/>
    <property type="match status" value="1"/>
</dbReference>
<dbReference type="InterPro" id="IPR052104">
    <property type="entry name" value="Mito_Release_Factor_mL62"/>
</dbReference>
<dbReference type="Proteomes" id="UP000235672">
    <property type="component" value="Unassembled WGS sequence"/>
</dbReference>
<dbReference type="GO" id="GO:0016150">
    <property type="term" value="F:translation release factor activity, codon nonspecific"/>
    <property type="evidence" value="ECO:0007669"/>
    <property type="project" value="TreeGrafter"/>
</dbReference>
<keyword evidence="5" id="KW-1185">Reference proteome</keyword>
<evidence type="ECO:0000256" key="2">
    <source>
        <dbReference type="SAM" id="MobiDB-lite"/>
    </source>
</evidence>
<evidence type="ECO:0000256" key="1">
    <source>
        <dbReference type="ARBA" id="ARBA00010835"/>
    </source>
</evidence>